<keyword evidence="1" id="KW-0472">Membrane</keyword>
<dbReference type="Proteomes" id="UP000663868">
    <property type="component" value="Unassembled WGS sequence"/>
</dbReference>
<sequence length="365" mass="38268">MTTCNNSAYNTSTDIELDNLMPNLTSLTQCDYTSNSSVTCTEQPYVNISACEDYVRNNTVLCAITINGTQTIQESLTNENYERYLSDKLYQWKSSTSNNLDFGQTDTNFNYNYFVNNAVTNECFCTTPSYCNDNYDTCVSQTSLHTQATMSATSSISNTTISIFTSAFNGTAVTSTAATSVQTVTSIYTGATMTLVNASLATSVTAASATSNPITSVITNTAASATNSAITSVITNTAASATNNAITSVTNHNNTSSTNNAITSVTTHTATSATVNATTAINTNSTTITTMHITTNTNISTNASTTTISGLVGLEPGLGSAATAGIACGIIFSALLFIGEIVFFKFIYARNSGGGGAERSVNYHA</sequence>
<evidence type="ECO:0000313" key="2">
    <source>
        <dbReference type="EMBL" id="CAF1288177.1"/>
    </source>
</evidence>
<proteinExistence type="predicted"/>
<dbReference type="EMBL" id="CAJOBB010000260">
    <property type="protein sequence ID" value="CAF3630668.1"/>
    <property type="molecule type" value="Genomic_DNA"/>
</dbReference>
<keyword evidence="1" id="KW-0812">Transmembrane</keyword>
<keyword evidence="1" id="KW-1133">Transmembrane helix</keyword>
<organism evidence="3 4">
    <name type="scientific">Adineta steineri</name>
    <dbReference type="NCBI Taxonomy" id="433720"/>
    <lineage>
        <taxon>Eukaryota</taxon>
        <taxon>Metazoa</taxon>
        <taxon>Spiralia</taxon>
        <taxon>Gnathifera</taxon>
        <taxon>Rotifera</taxon>
        <taxon>Eurotatoria</taxon>
        <taxon>Bdelloidea</taxon>
        <taxon>Adinetida</taxon>
        <taxon>Adinetidae</taxon>
        <taxon>Adineta</taxon>
    </lineage>
</organism>
<protein>
    <submittedName>
        <fullName evidence="3">Uncharacterized protein</fullName>
    </submittedName>
</protein>
<gene>
    <name evidence="2" type="ORF">IZO911_LOCUS33359</name>
    <name evidence="3" type="ORF">KXQ929_LOCUS6647</name>
</gene>
<accession>A0A818Q1C4</accession>
<evidence type="ECO:0000313" key="4">
    <source>
        <dbReference type="Proteomes" id="UP000663868"/>
    </source>
</evidence>
<comment type="caution">
    <text evidence="3">The sequence shown here is derived from an EMBL/GenBank/DDBJ whole genome shotgun (WGS) entry which is preliminary data.</text>
</comment>
<feature type="transmembrane region" description="Helical" evidence="1">
    <location>
        <begin position="324"/>
        <end position="344"/>
    </location>
</feature>
<dbReference type="Proteomes" id="UP000663860">
    <property type="component" value="Unassembled WGS sequence"/>
</dbReference>
<dbReference type="EMBL" id="CAJNOE010000609">
    <property type="protein sequence ID" value="CAF1288177.1"/>
    <property type="molecule type" value="Genomic_DNA"/>
</dbReference>
<dbReference type="AlphaFoldDB" id="A0A818Q1C4"/>
<evidence type="ECO:0000256" key="1">
    <source>
        <dbReference type="SAM" id="Phobius"/>
    </source>
</evidence>
<reference evidence="3" key="1">
    <citation type="submission" date="2021-02" db="EMBL/GenBank/DDBJ databases">
        <authorList>
            <person name="Nowell W R."/>
        </authorList>
    </citation>
    <scope>NUCLEOTIDE SEQUENCE</scope>
</reference>
<evidence type="ECO:0000313" key="3">
    <source>
        <dbReference type="EMBL" id="CAF3630668.1"/>
    </source>
</evidence>
<name>A0A818Q1C4_9BILA</name>